<name>Q2W6X7_PARM1</name>
<dbReference type="STRING" id="342108.amb1594"/>
<organism evidence="1 2">
    <name type="scientific">Paramagnetospirillum magneticum (strain ATCC 700264 / AMB-1)</name>
    <name type="common">Magnetospirillum magneticum</name>
    <dbReference type="NCBI Taxonomy" id="342108"/>
    <lineage>
        <taxon>Bacteria</taxon>
        <taxon>Pseudomonadati</taxon>
        <taxon>Pseudomonadota</taxon>
        <taxon>Alphaproteobacteria</taxon>
        <taxon>Rhodospirillales</taxon>
        <taxon>Magnetospirillaceae</taxon>
        <taxon>Paramagnetospirillum</taxon>
    </lineage>
</organism>
<dbReference type="Proteomes" id="UP000007058">
    <property type="component" value="Chromosome"/>
</dbReference>
<gene>
    <name evidence="1" type="ordered locus">amb1594</name>
</gene>
<evidence type="ECO:0000313" key="1">
    <source>
        <dbReference type="EMBL" id="BAE50398.1"/>
    </source>
</evidence>
<protein>
    <submittedName>
        <fullName evidence="1">Uncharacterized protein</fullName>
    </submittedName>
</protein>
<dbReference type="HOGENOM" id="CLU_1675757_0_0_5"/>
<accession>Q2W6X7</accession>
<sequence length="168" mass="18582">MPRNLQTIPGKAIMRIIFTLLALLLLPLAAVAQDFGRLVAQVALQPLPEAETPDIDLLLRTQWKAYYNAGGPHGFFRDQVRAGRIDLNEDGRAELFILIDSPAWVSAKGQPLLVAGWTSRGWAPIGWSFADSDSVFVTSERIDGWATIQTPTQALQRVGKGYQAIDRR</sequence>
<dbReference type="KEGG" id="mag:amb1594"/>
<evidence type="ECO:0000313" key="2">
    <source>
        <dbReference type="Proteomes" id="UP000007058"/>
    </source>
</evidence>
<dbReference type="AlphaFoldDB" id="Q2W6X7"/>
<proteinExistence type="predicted"/>
<keyword evidence="2" id="KW-1185">Reference proteome</keyword>
<dbReference type="EMBL" id="AP007255">
    <property type="protein sequence ID" value="BAE50398.1"/>
    <property type="molecule type" value="Genomic_DNA"/>
</dbReference>
<reference evidence="1 2" key="1">
    <citation type="journal article" date="2005" name="DNA Res.">
        <title>Complete genome sequence of the facultative anaerobic magnetotactic bacterium Magnetospirillum sp. strain AMB-1.</title>
        <authorList>
            <person name="Matsunaga T."/>
            <person name="Okamura Y."/>
            <person name="Fukuda Y."/>
            <person name="Wahyudi A.T."/>
            <person name="Murase Y."/>
            <person name="Takeyama H."/>
        </authorList>
    </citation>
    <scope>NUCLEOTIDE SEQUENCE [LARGE SCALE GENOMIC DNA]</scope>
    <source>
        <strain evidence="2">ATCC 700264 / AMB-1</strain>
    </source>
</reference>